<proteinExistence type="predicted"/>
<evidence type="ECO:0000313" key="2">
    <source>
        <dbReference type="Proteomes" id="UP000319557"/>
    </source>
</evidence>
<keyword evidence="2" id="KW-1185">Reference proteome</keyword>
<dbReference type="RefSeq" id="WP_218934552.1">
    <property type="nucleotide sequence ID" value="NZ_CP036261.1"/>
</dbReference>
<dbReference type="AlphaFoldDB" id="A0A517LV31"/>
<dbReference type="Gene3D" id="1.10.30.50">
    <property type="match status" value="1"/>
</dbReference>
<evidence type="ECO:0008006" key="3">
    <source>
        <dbReference type="Google" id="ProtNLM"/>
    </source>
</evidence>
<gene>
    <name evidence="1" type="ORF">EC9_06380</name>
</gene>
<organism evidence="1 2">
    <name type="scientific">Rosistilla ulvae</name>
    <dbReference type="NCBI Taxonomy" id="1930277"/>
    <lineage>
        <taxon>Bacteria</taxon>
        <taxon>Pseudomonadati</taxon>
        <taxon>Planctomycetota</taxon>
        <taxon>Planctomycetia</taxon>
        <taxon>Pirellulales</taxon>
        <taxon>Pirellulaceae</taxon>
        <taxon>Rosistilla</taxon>
    </lineage>
</organism>
<dbReference type="KEGG" id="ruv:EC9_06380"/>
<dbReference type="Proteomes" id="UP000319557">
    <property type="component" value="Chromosome"/>
</dbReference>
<accession>A0A517LV31</accession>
<reference evidence="1 2" key="1">
    <citation type="submission" date="2019-02" db="EMBL/GenBank/DDBJ databases">
        <title>Deep-cultivation of Planctomycetes and their phenomic and genomic characterization uncovers novel biology.</title>
        <authorList>
            <person name="Wiegand S."/>
            <person name="Jogler M."/>
            <person name="Boedeker C."/>
            <person name="Pinto D."/>
            <person name="Vollmers J."/>
            <person name="Rivas-Marin E."/>
            <person name="Kohn T."/>
            <person name="Peeters S.H."/>
            <person name="Heuer A."/>
            <person name="Rast P."/>
            <person name="Oberbeckmann S."/>
            <person name="Bunk B."/>
            <person name="Jeske O."/>
            <person name="Meyerdierks A."/>
            <person name="Storesund J.E."/>
            <person name="Kallscheuer N."/>
            <person name="Luecker S."/>
            <person name="Lage O.M."/>
            <person name="Pohl T."/>
            <person name="Merkel B.J."/>
            <person name="Hornburger P."/>
            <person name="Mueller R.-W."/>
            <person name="Bruemmer F."/>
            <person name="Labrenz M."/>
            <person name="Spormann A.M."/>
            <person name="Op den Camp H."/>
            <person name="Overmann J."/>
            <person name="Amann R."/>
            <person name="Jetten M.S.M."/>
            <person name="Mascher T."/>
            <person name="Medema M.H."/>
            <person name="Devos D.P."/>
            <person name="Kaster A.-K."/>
            <person name="Ovreas L."/>
            <person name="Rohde M."/>
            <person name="Galperin M.Y."/>
            <person name="Jogler C."/>
        </authorList>
    </citation>
    <scope>NUCLEOTIDE SEQUENCE [LARGE SCALE GENOMIC DNA]</scope>
    <source>
        <strain evidence="1 2">EC9</strain>
    </source>
</reference>
<sequence>MSEKIGCQDSFRQAGLFESPERFDFAEQKMNRWGIPLEMEAVIRERDQACVYCGIAFLEADANGGSRKRVATWEHIVNDARIVTLENIALCCNSCNASKGAKDLVVWLASDYCQRKSISRDSVASVVQAHLG</sequence>
<evidence type="ECO:0000313" key="1">
    <source>
        <dbReference type="EMBL" id="QDS86476.1"/>
    </source>
</evidence>
<dbReference type="EMBL" id="CP036261">
    <property type="protein sequence ID" value="QDS86476.1"/>
    <property type="molecule type" value="Genomic_DNA"/>
</dbReference>
<protein>
    <recommendedName>
        <fullName evidence="3">HNH endonuclease</fullName>
    </recommendedName>
</protein>
<name>A0A517LV31_9BACT</name>